<dbReference type="EMBL" id="CAJOBF010004164">
    <property type="protein sequence ID" value="CAF4126785.1"/>
    <property type="molecule type" value="Genomic_DNA"/>
</dbReference>
<sequence>MPVQCYICLQYNHVAKYFKTKQQVCAKCGDNHRIEQCTAANDAIKCNNCKEQEKRMLNLINQYSSTNSPTITTPLLHDANVFPSLPNMYQRQQGHHYNDIFDELINLLSTKMEKNHSKKQPNDYLNHFNRRLKKSNKLFHQLKL</sequence>
<comment type="caution">
    <text evidence="2">The sequence shown here is derived from an EMBL/GenBank/DDBJ whole genome shotgun (WGS) entry which is preliminary data.</text>
</comment>
<reference evidence="2" key="1">
    <citation type="submission" date="2021-02" db="EMBL/GenBank/DDBJ databases">
        <authorList>
            <person name="Nowell W R."/>
        </authorList>
    </citation>
    <scope>NUCLEOTIDE SEQUENCE</scope>
</reference>
<evidence type="ECO:0000313" key="3">
    <source>
        <dbReference type="Proteomes" id="UP000663842"/>
    </source>
</evidence>
<dbReference type="Proteomes" id="UP000663842">
    <property type="component" value="Unassembled WGS sequence"/>
</dbReference>
<evidence type="ECO:0000313" key="1">
    <source>
        <dbReference type="EMBL" id="CAF2040806.1"/>
    </source>
</evidence>
<proteinExistence type="predicted"/>
<dbReference type="EMBL" id="CAJNRG010001904">
    <property type="protein sequence ID" value="CAF2040806.1"/>
    <property type="molecule type" value="Genomic_DNA"/>
</dbReference>
<evidence type="ECO:0000313" key="2">
    <source>
        <dbReference type="EMBL" id="CAF4126785.1"/>
    </source>
</evidence>
<protein>
    <submittedName>
        <fullName evidence="2">Uncharacterized protein</fullName>
    </submittedName>
</protein>
<accession>A0A819WM14</accession>
<name>A0A819WM14_9BILA</name>
<gene>
    <name evidence="2" type="ORF">UXM345_LOCUS23748</name>
    <name evidence="1" type="ORF">XDN619_LOCUS6630</name>
</gene>
<organism evidence="2 3">
    <name type="scientific">Rotaria magnacalcarata</name>
    <dbReference type="NCBI Taxonomy" id="392030"/>
    <lineage>
        <taxon>Eukaryota</taxon>
        <taxon>Metazoa</taxon>
        <taxon>Spiralia</taxon>
        <taxon>Gnathifera</taxon>
        <taxon>Rotifera</taxon>
        <taxon>Eurotatoria</taxon>
        <taxon>Bdelloidea</taxon>
        <taxon>Philodinida</taxon>
        <taxon>Philodinidae</taxon>
        <taxon>Rotaria</taxon>
    </lineage>
</organism>
<dbReference type="AlphaFoldDB" id="A0A819WM14"/>
<dbReference type="Proteomes" id="UP000663887">
    <property type="component" value="Unassembled WGS sequence"/>
</dbReference>